<sequence>MLSTYQETGSVLHGIRAGWKLLFLVVLGSALFWFERLDLIVVSLACVMMLYRLARFSLATLWDQVRPALLLLVIIFLAQIFLTSPEYAVLIVARFAALILAAALVTLTTPTSEMVAAIEACLKPVRRWVPIEKVSLALSLAIRFIPVIVSITHEVREAQRVRGLDRSLFAVAMPVIIRTLKMGDQIAEALDARSFENSGDGK</sequence>
<proteinExistence type="inferred from homology"/>
<keyword evidence="4 6" id="KW-1133">Transmembrane helix</keyword>
<evidence type="ECO:0000256" key="4">
    <source>
        <dbReference type="ARBA" id="ARBA00022989"/>
    </source>
</evidence>
<feature type="transmembrane region" description="Helical" evidence="6">
    <location>
        <begin position="40"/>
        <end position="58"/>
    </location>
</feature>
<keyword evidence="3 6" id="KW-0812">Transmembrane</keyword>
<protein>
    <submittedName>
        <fullName evidence="7">Cobalt ABC transporter permease</fullName>
    </submittedName>
</protein>
<dbReference type="InterPro" id="IPR003339">
    <property type="entry name" value="ABC/ECF_trnsptr_transmembrane"/>
</dbReference>
<evidence type="ECO:0000256" key="3">
    <source>
        <dbReference type="ARBA" id="ARBA00022692"/>
    </source>
</evidence>
<evidence type="ECO:0000256" key="1">
    <source>
        <dbReference type="ARBA" id="ARBA00004141"/>
    </source>
</evidence>
<evidence type="ECO:0000256" key="5">
    <source>
        <dbReference type="ARBA" id="ARBA00023136"/>
    </source>
</evidence>
<keyword evidence="8" id="KW-1185">Reference proteome</keyword>
<reference evidence="7" key="1">
    <citation type="journal article" date="2014" name="Int. J. Syst. Evol. Microbiol.">
        <title>Complete genome of a new Firmicutes species belonging to the dominant human colonic microbiota ('Ruminococcus bicirculans') reveals two chromosomes and a selective capacity to utilize plant glucans.</title>
        <authorList>
            <consortium name="NISC Comparative Sequencing Program"/>
            <person name="Wegmann U."/>
            <person name="Louis P."/>
            <person name="Goesmann A."/>
            <person name="Henrissat B."/>
            <person name="Duncan S.H."/>
            <person name="Flint H.J."/>
        </authorList>
    </citation>
    <scope>NUCLEOTIDE SEQUENCE</scope>
    <source>
        <strain evidence="7">NBRC 103408</strain>
    </source>
</reference>
<dbReference type="RefSeq" id="WP_169562099.1">
    <property type="nucleotide sequence ID" value="NZ_BSNF01000007.1"/>
</dbReference>
<keyword evidence="5 6" id="KW-0472">Membrane</keyword>
<accession>A0ABQ5U611</accession>
<evidence type="ECO:0000313" key="8">
    <source>
        <dbReference type="Proteomes" id="UP001161409"/>
    </source>
</evidence>
<feature type="transmembrane region" description="Helical" evidence="6">
    <location>
        <begin position="65"/>
        <end position="82"/>
    </location>
</feature>
<organism evidence="7 8">
    <name type="scientific">Sneathiella chinensis</name>
    <dbReference type="NCBI Taxonomy" id="349750"/>
    <lineage>
        <taxon>Bacteria</taxon>
        <taxon>Pseudomonadati</taxon>
        <taxon>Pseudomonadota</taxon>
        <taxon>Alphaproteobacteria</taxon>
        <taxon>Sneathiellales</taxon>
        <taxon>Sneathiellaceae</taxon>
        <taxon>Sneathiella</taxon>
    </lineage>
</organism>
<comment type="similarity">
    <text evidence="2">Belongs to the CbiQ family.</text>
</comment>
<evidence type="ECO:0000256" key="6">
    <source>
        <dbReference type="SAM" id="Phobius"/>
    </source>
</evidence>
<comment type="caution">
    <text evidence="7">The sequence shown here is derived from an EMBL/GenBank/DDBJ whole genome shotgun (WGS) entry which is preliminary data.</text>
</comment>
<dbReference type="Pfam" id="PF02361">
    <property type="entry name" value="CbiQ"/>
    <property type="match status" value="1"/>
</dbReference>
<evidence type="ECO:0000256" key="2">
    <source>
        <dbReference type="ARBA" id="ARBA00008564"/>
    </source>
</evidence>
<name>A0ABQ5U611_9PROT</name>
<feature type="transmembrane region" description="Helical" evidence="6">
    <location>
        <begin position="88"/>
        <end position="107"/>
    </location>
</feature>
<dbReference type="PANTHER" id="PTHR33514:SF13">
    <property type="entry name" value="PROTEIN ABCI12, CHLOROPLASTIC"/>
    <property type="match status" value="1"/>
</dbReference>
<dbReference type="EMBL" id="BSNF01000007">
    <property type="protein sequence ID" value="GLQ06816.1"/>
    <property type="molecule type" value="Genomic_DNA"/>
</dbReference>
<comment type="subcellular location">
    <subcellularLocation>
        <location evidence="1">Membrane</location>
        <topology evidence="1">Multi-pass membrane protein</topology>
    </subcellularLocation>
</comment>
<evidence type="ECO:0000313" key="7">
    <source>
        <dbReference type="EMBL" id="GLQ06816.1"/>
    </source>
</evidence>
<dbReference type="PANTHER" id="PTHR33514">
    <property type="entry name" value="PROTEIN ABCI12, CHLOROPLASTIC"/>
    <property type="match status" value="1"/>
</dbReference>
<feature type="transmembrane region" description="Helical" evidence="6">
    <location>
        <begin position="17"/>
        <end position="34"/>
    </location>
</feature>
<reference evidence="7" key="2">
    <citation type="submission" date="2023-01" db="EMBL/GenBank/DDBJ databases">
        <title>Draft genome sequence of Sneathiella chinensis strain NBRC 103408.</title>
        <authorList>
            <person name="Sun Q."/>
            <person name="Mori K."/>
        </authorList>
    </citation>
    <scope>NUCLEOTIDE SEQUENCE</scope>
    <source>
        <strain evidence="7">NBRC 103408</strain>
    </source>
</reference>
<dbReference type="CDD" id="cd16914">
    <property type="entry name" value="EcfT"/>
    <property type="match status" value="1"/>
</dbReference>
<dbReference type="Proteomes" id="UP001161409">
    <property type="component" value="Unassembled WGS sequence"/>
</dbReference>
<gene>
    <name evidence="7" type="ORF">GCM10007924_20370</name>
</gene>